<evidence type="ECO:0000313" key="2">
    <source>
        <dbReference type="EMBL" id="BAH75994.1"/>
    </source>
</evidence>
<accession>C4XTJ7</accession>
<dbReference type="RefSeq" id="WP_015861173.1">
    <property type="nucleotide sequence ID" value="NC_012796.1"/>
</dbReference>
<dbReference type="STRING" id="573370.DMR_25030"/>
<feature type="compositionally biased region" description="Gly residues" evidence="1">
    <location>
        <begin position="115"/>
        <end position="125"/>
    </location>
</feature>
<dbReference type="OrthoDB" id="9978665at2"/>
<evidence type="ECO:0000256" key="1">
    <source>
        <dbReference type="SAM" id="MobiDB-lite"/>
    </source>
</evidence>
<dbReference type="Proteomes" id="UP000009071">
    <property type="component" value="Chromosome"/>
</dbReference>
<gene>
    <name evidence="2" type="ordered locus">DMR_25030</name>
</gene>
<reference evidence="2 3" key="1">
    <citation type="journal article" date="2009" name="Genome Res.">
        <title>Whole genome sequence of Desulfovibrio magneticus strain RS-1 revealed common gene clusters in magnetotactic bacteria.</title>
        <authorList>
            <person name="Nakazawa H."/>
            <person name="Arakaki A."/>
            <person name="Narita-Yamada S."/>
            <person name="Yashiro I."/>
            <person name="Jinno K."/>
            <person name="Aoki N."/>
            <person name="Tsuruyama A."/>
            <person name="Okamura Y."/>
            <person name="Tanikawa S."/>
            <person name="Fujita N."/>
            <person name="Takeyama H."/>
            <person name="Matsunaga T."/>
        </authorList>
    </citation>
    <scope>NUCLEOTIDE SEQUENCE [LARGE SCALE GENOMIC DNA]</scope>
    <source>
        <strain evidence="3">ATCC 700980 / DSM 13731 / RS-1</strain>
    </source>
</reference>
<organism evidence="2 3">
    <name type="scientific">Solidesulfovibrio magneticus (strain ATCC 700980 / DSM 13731 / RS-1)</name>
    <name type="common">Desulfovibrio magneticus</name>
    <dbReference type="NCBI Taxonomy" id="573370"/>
    <lineage>
        <taxon>Bacteria</taxon>
        <taxon>Pseudomonadati</taxon>
        <taxon>Thermodesulfobacteriota</taxon>
        <taxon>Desulfovibrionia</taxon>
        <taxon>Desulfovibrionales</taxon>
        <taxon>Desulfovibrionaceae</taxon>
        <taxon>Solidesulfovibrio</taxon>
    </lineage>
</organism>
<name>C4XTJ7_SOLM1</name>
<feature type="region of interest" description="Disordered" evidence="1">
    <location>
        <begin position="105"/>
        <end position="125"/>
    </location>
</feature>
<dbReference type="EMBL" id="AP010904">
    <property type="protein sequence ID" value="BAH75994.1"/>
    <property type="molecule type" value="Genomic_DNA"/>
</dbReference>
<evidence type="ECO:0000313" key="3">
    <source>
        <dbReference type="Proteomes" id="UP000009071"/>
    </source>
</evidence>
<proteinExistence type="predicted"/>
<dbReference type="KEGG" id="dma:DMR_25030"/>
<dbReference type="HOGENOM" id="CLU_1989038_0_0_7"/>
<keyword evidence="3" id="KW-1185">Reference proteome</keyword>
<sequence length="125" mass="12988">MANTNDASAAATAGATETRYRVVINPEKGPGGGSNIDLFVNGFRCSLERGRELQLTAAQLEVLENAETQGYSMEIAGEMHVAPSVKRYSYYVRGTVEVPLAVASPEAADPASGGEHTGGNGFAAP</sequence>
<dbReference type="eggNOG" id="ENOG5032E7V">
    <property type="taxonomic scope" value="Bacteria"/>
</dbReference>
<protein>
    <submittedName>
        <fullName evidence="2">Uncharacterized protein</fullName>
    </submittedName>
</protein>
<dbReference type="AlphaFoldDB" id="C4XTJ7"/>